<organism evidence="3 4">
    <name type="scientific">Clostridium tertium</name>
    <dbReference type="NCBI Taxonomy" id="1559"/>
    <lineage>
        <taxon>Bacteria</taxon>
        <taxon>Bacillati</taxon>
        <taxon>Bacillota</taxon>
        <taxon>Clostridia</taxon>
        <taxon>Eubacteriales</taxon>
        <taxon>Clostridiaceae</taxon>
        <taxon>Clostridium</taxon>
    </lineage>
</organism>
<dbReference type="PANTHER" id="PTHR46558:SF11">
    <property type="entry name" value="HTH-TYPE TRANSCRIPTIONAL REGULATOR XRE"/>
    <property type="match status" value="1"/>
</dbReference>
<dbReference type="Gene3D" id="1.10.260.40">
    <property type="entry name" value="lambda repressor-like DNA-binding domains"/>
    <property type="match status" value="1"/>
</dbReference>
<dbReference type="PANTHER" id="PTHR46558">
    <property type="entry name" value="TRACRIPTIONAL REGULATORY PROTEIN-RELATED-RELATED"/>
    <property type="match status" value="1"/>
</dbReference>
<evidence type="ECO:0000256" key="1">
    <source>
        <dbReference type="ARBA" id="ARBA00023125"/>
    </source>
</evidence>
<dbReference type="InterPro" id="IPR010982">
    <property type="entry name" value="Lambda_DNA-bd_dom_sf"/>
</dbReference>
<dbReference type="GO" id="GO:0003677">
    <property type="term" value="F:DNA binding"/>
    <property type="evidence" value="ECO:0007669"/>
    <property type="project" value="UniProtKB-KW"/>
</dbReference>
<keyword evidence="4" id="KW-1185">Reference proteome</keyword>
<sequence length="121" mass="13965">MNIESLNTFGKRLKFLLELKEIKNKELANALNLAPNSISSYLSDQRSPDLKTLTKIADYLNVNSDFLLMRSDDYSTYLKTNYKGQEIVIEFNDNKLILTDKQIKDLLEKLDSVGFDIKKLL</sequence>
<dbReference type="CDD" id="cd00093">
    <property type="entry name" value="HTH_XRE"/>
    <property type="match status" value="1"/>
</dbReference>
<dbReference type="AlphaFoldDB" id="A0A9X4B322"/>
<dbReference type="RefSeq" id="WP_209741341.1">
    <property type="nucleotide sequence ID" value="NZ_BAAACM010000002.1"/>
</dbReference>
<dbReference type="SMART" id="SM00530">
    <property type="entry name" value="HTH_XRE"/>
    <property type="match status" value="1"/>
</dbReference>
<comment type="caution">
    <text evidence="3">The sequence shown here is derived from an EMBL/GenBank/DDBJ whole genome shotgun (WGS) entry which is preliminary data.</text>
</comment>
<evidence type="ECO:0000313" key="3">
    <source>
        <dbReference type="EMBL" id="MDC4242332.1"/>
    </source>
</evidence>
<evidence type="ECO:0000259" key="2">
    <source>
        <dbReference type="PROSITE" id="PS50943"/>
    </source>
</evidence>
<accession>A0A9X4B322</accession>
<name>A0A9X4B322_9CLOT</name>
<dbReference type="EMBL" id="JAMRYU010000029">
    <property type="protein sequence ID" value="MDC4242332.1"/>
    <property type="molecule type" value="Genomic_DNA"/>
</dbReference>
<gene>
    <name evidence="3" type="ORF">NE398_19560</name>
</gene>
<protein>
    <submittedName>
        <fullName evidence="3">Helix-turn-helix domain-containing protein</fullName>
    </submittedName>
</protein>
<evidence type="ECO:0000313" key="4">
    <source>
        <dbReference type="Proteomes" id="UP001141183"/>
    </source>
</evidence>
<proteinExistence type="predicted"/>
<dbReference type="Pfam" id="PF01381">
    <property type="entry name" value="HTH_3"/>
    <property type="match status" value="1"/>
</dbReference>
<dbReference type="SUPFAM" id="SSF47413">
    <property type="entry name" value="lambda repressor-like DNA-binding domains"/>
    <property type="match status" value="1"/>
</dbReference>
<dbReference type="InterPro" id="IPR001387">
    <property type="entry name" value="Cro/C1-type_HTH"/>
</dbReference>
<feature type="domain" description="HTH cro/C1-type" evidence="2">
    <location>
        <begin position="13"/>
        <end position="67"/>
    </location>
</feature>
<dbReference type="GeneID" id="93042039"/>
<dbReference type="PROSITE" id="PS50943">
    <property type="entry name" value="HTH_CROC1"/>
    <property type="match status" value="1"/>
</dbReference>
<keyword evidence="1" id="KW-0238">DNA-binding</keyword>
<dbReference type="Proteomes" id="UP001141183">
    <property type="component" value="Unassembled WGS sequence"/>
</dbReference>
<reference evidence="3" key="1">
    <citation type="submission" date="2022-05" db="EMBL/GenBank/DDBJ databases">
        <title>Draft genome sequence of Clostridium tertium strain CP3 isolated from Peru.</title>
        <authorList>
            <person name="Hurtado R."/>
            <person name="Lima L."/>
            <person name="Sousa T."/>
            <person name="Jaiswal A.K."/>
            <person name="Tiwari S."/>
            <person name="Maturrano L."/>
            <person name="Brenig B."/>
            <person name="Azevedo V."/>
        </authorList>
    </citation>
    <scope>NUCLEOTIDE SEQUENCE</scope>
    <source>
        <strain evidence="3">CP3</strain>
    </source>
</reference>